<sequence>MAKDALQALQFSIVTKFHDVDQYNTLARKINCLNDKLRTLYDYVDDINLINGGQAFINPTCFDLKFDFSQLERDPQIELLNQLPFIFHTMDTTVIRMQHDYLARMISMSKAPWLLANIVHCRTKEAYYHSPYVVQEIDGVKIAFIGIVSDIAKGPLTESEDDVREAIDSKYAIQKWVRFIHESEQVDYLVVIYPNQLFESDLTYLSEGVDLIIAHDEYFEERSISSSQILYKLPQDQELHHFKLKFKKHPTTYELLSIDVDHFNIEEG</sequence>
<organism evidence="1 2">
    <name type="scientific">Abyssicoccus albus</name>
    <dbReference type="NCBI Taxonomy" id="1817405"/>
    <lineage>
        <taxon>Bacteria</taxon>
        <taxon>Bacillati</taxon>
        <taxon>Bacillota</taxon>
        <taxon>Bacilli</taxon>
        <taxon>Bacillales</taxon>
        <taxon>Abyssicoccaceae</taxon>
    </lineage>
</organism>
<evidence type="ECO:0000313" key="2">
    <source>
        <dbReference type="Proteomes" id="UP000277108"/>
    </source>
</evidence>
<keyword evidence="2" id="KW-1185">Reference proteome</keyword>
<dbReference type="AlphaFoldDB" id="A0A3N5BKB8"/>
<dbReference type="Gene3D" id="3.60.21.10">
    <property type="match status" value="1"/>
</dbReference>
<dbReference type="EMBL" id="RKRK01000002">
    <property type="protein sequence ID" value="RPF58324.1"/>
    <property type="molecule type" value="Genomic_DNA"/>
</dbReference>
<dbReference type="SUPFAM" id="SSF56300">
    <property type="entry name" value="Metallo-dependent phosphatases"/>
    <property type="match status" value="1"/>
</dbReference>
<accession>A0A3N5BKB8</accession>
<gene>
    <name evidence="1" type="ORF">EDD62_0968</name>
</gene>
<evidence type="ECO:0000313" key="1">
    <source>
        <dbReference type="EMBL" id="RPF58324.1"/>
    </source>
</evidence>
<dbReference type="RefSeq" id="WP_123807739.1">
    <property type="nucleotide sequence ID" value="NZ_RKRK01000002.1"/>
</dbReference>
<name>A0A3N5BKB8_9BACL</name>
<proteinExistence type="predicted"/>
<dbReference type="OrthoDB" id="9775118at2"/>
<reference evidence="1 2" key="1">
    <citation type="submission" date="2018-11" db="EMBL/GenBank/DDBJ databases">
        <title>Genomic Encyclopedia of Type Strains, Phase IV (KMG-IV): sequencing the most valuable type-strain genomes for metagenomic binning, comparative biology and taxonomic classification.</title>
        <authorList>
            <person name="Goeker M."/>
        </authorList>
    </citation>
    <scope>NUCLEOTIDE SEQUENCE [LARGE SCALE GENOMIC DNA]</scope>
    <source>
        <strain evidence="1 2">DSM 29158</strain>
    </source>
</reference>
<dbReference type="InterPro" id="IPR029052">
    <property type="entry name" value="Metallo-depent_PP-like"/>
</dbReference>
<dbReference type="Proteomes" id="UP000277108">
    <property type="component" value="Unassembled WGS sequence"/>
</dbReference>
<comment type="caution">
    <text evidence="1">The sequence shown here is derived from an EMBL/GenBank/DDBJ whole genome shotgun (WGS) entry which is preliminary data.</text>
</comment>
<protein>
    <submittedName>
        <fullName evidence="1">Uncharacterized protein</fullName>
    </submittedName>
</protein>